<dbReference type="InterPro" id="IPR049712">
    <property type="entry name" value="Poly_export"/>
</dbReference>
<dbReference type="Gene3D" id="3.10.560.10">
    <property type="entry name" value="Outer membrane lipoprotein wza domain like"/>
    <property type="match status" value="6"/>
</dbReference>
<organism evidence="18 19">
    <name type="scientific">Colwellia ponticola</name>
    <dbReference type="NCBI Taxonomy" id="2304625"/>
    <lineage>
        <taxon>Bacteria</taxon>
        <taxon>Pseudomonadati</taxon>
        <taxon>Pseudomonadota</taxon>
        <taxon>Gammaproteobacteria</taxon>
        <taxon>Alteromonadales</taxon>
        <taxon>Colwelliaceae</taxon>
        <taxon>Colwellia</taxon>
    </lineage>
</organism>
<keyword evidence="6" id="KW-0812">Transmembrane</keyword>
<evidence type="ECO:0000259" key="17">
    <source>
        <dbReference type="Pfam" id="PF22461"/>
    </source>
</evidence>
<name>A0A8H2PLD7_9GAMM</name>
<keyword evidence="10" id="KW-0626">Porin</keyword>
<dbReference type="GO" id="GO:0015159">
    <property type="term" value="F:polysaccharide transmembrane transporter activity"/>
    <property type="evidence" value="ECO:0007669"/>
    <property type="project" value="InterPro"/>
</dbReference>
<dbReference type="InterPro" id="IPR003715">
    <property type="entry name" value="Poly_export_N"/>
</dbReference>
<dbReference type="InterPro" id="IPR054765">
    <property type="entry name" value="SLBB_dom"/>
</dbReference>
<comment type="subcellular location">
    <subcellularLocation>
        <location evidence="1">Cell outer membrane</location>
        <topology evidence="1">Multi-pass membrane protein</topology>
    </subcellularLocation>
</comment>
<feature type="domain" description="Polysaccharide export protein N-terminal" evidence="15">
    <location>
        <begin position="156"/>
        <end position="224"/>
    </location>
</feature>
<keyword evidence="9" id="KW-0406">Ion transport</keyword>
<evidence type="ECO:0000256" key="7">
    <source>
        <dbReference type="ARBA" id="ARBA00022729"/>
    </source>
</evidence>
<evidence type="ECO:0000259" key="15">
    <source>
        <dbReference type="Pfam" id="PF02563"/>
    </source>
</evidence>
<evidence type="ECO:0000256" key="6">
    <source>
        <dbReference type="ARBA" id="ARBA00022692"/>
    </source>
</evidence>
<dbReference type="GO" id="GO:0046930">
    <property type="term" value="C:pore complex"/>
    <property type="evidence" value="ECO:0007669"/>
    <property type="project" value="UniProtKB-KW"/>
</dbReference>
<evidence type="ECO:0000256" key="1">
    <source>
        <dbReference type="ARBA" id="ARBA00004571"/>
    </source>
</evidence>
<dbReference type="Pfam" id="PF22461">
    <property type="entry name" value="SLBB_2"/>
    <property type="match status" value="1"/>
</dbReference>
<evidence type="ECO:0000256" key="12">
    <source>
        <dbReference type="ARBA" id="ARBA00023139"/>
    </source>
</evidence>
<accession>A0A8H2PLD7</accession>
<evidence type="ECO:0000313" key="19">
    <source>
        <dbReference type="Proteomes" id="UP000307702"/>
    </source>
</evidence>
<comment type="caution">
    <text evidence="18">The sequence shown here is derived from an EMBL/GenBank/DDBJ whole genome shotgun (WGS) entry which is preliminary data.</text>
</comment>
<evidence type="ECO:0000256" key="9">
    <source>
        <dbReference type="ARBA" id="ARBA00023065"/>
    </source>
</evidence>
<keyword evidence="13" id="KW-0998">Cell outer membrane</keyword>
<protein>
    <submittedName>
        <fullName evidence="18">Polysaccharide biosynthesis/export protein</fullName>
    </submittedName>
</protein>
<keyword evidence="7" id="KW-0732">Signal</keyword>
<evidence type="ECO:0000256" key="11">
    <source>
        <dbReference type="ARBA" id="ARBA00023136"/>
    </source>
</evidence>
<dbReference type="Proteomes" id="UP000307702">
    <property type="component" value="Unassembled WGS sequence"/>
</dbReference>
<keyword evidence="3" id="KW-0813">Transport</keyword>
<dbReference type="GO" id="GO:0006811">
    <property type="term" value="P:monoatomic ion transport"/>
    <property type="evidence" value="ECO:0007669"/>
    <property type="project" value="UniProtKB-KW"/>
</dbReference>
<dbReference type="EMBL" id="SZVP01000002">
    <property type="protein sequence ID" value="TMM46861.1"/>
    <property type="molecule type" value="Genomic_DNA"/>
</dbReference>
<sequence>MITAIRLFMKNDTMNLLRLRSLVTILFVLTFANLPINAFAYAQVSQQQIEQFQKLPLAQQEQIAKSMGVDLNSIKGQLSTGGLEEEIKNTETFPRGTQFDAEGEPMLDAEGEPILSEQEKAKIKARAESDELQPFGYDVFANAPQTFAPMMDIAIPANYIIGPGDKISIQVFGKEKEELELQVNRQGQVIFPAHGPFTVSGLSFNEMKRLLTARIKEKIIGVDVVIGMSSLRSMRVFVLGDAYKPGPYTLSSLSSITHAIFAAGGISDIGSLRTIELKRGGKLVTTLDLYDLLIKGDSSNDVLLQSGDVVFIAPKGNTISVGGEVRRPAIYELSDNENFKDVLAMSGGLLPTAFSKKSRIERYNQDALRTVINVDLTNAKDLAKKAQAGDAVYVMKAAEMFEQSITVIGAVTRPGKYQWQTGQRITDVFPTIDSHLLRSADLNYAIVVREIDIARNIEILQFDLANAVAAPNSKNNLVLQANDKILIFANSIESVDQQVNVNSLAFTQQKLSEKAKELDVKDLPSFSRQRLLMPIIEKLKRQGKAGQPIQLVEADGEVKFPGVYPLAKNARVTDLIAAAGGLTESAYVVRAEVTRNQVVNYKAQQTSVTVSLSAALAGEESDNILLSSKDRLNIHQIPAWSQNNVVELRGEFVFPGKYTVRRGESLADLIAKAGGFTKFAHQEGSVFTRVQLRELEQQNLLKLTADLRTEMASKSMSDKNYSQSYTEVQKMLADMANVEPVGRLVIDLPKVISDKTYDVLLEGGDVLYVPTMKNSINVVGQVQVTSSHIYDVNLSAEDYLAQSGGSKKRADDSRTYIISANGSIKMMDSGNWFTSDAGNHLKPGDTIVVPLDAEYMDNLALWSSVTGIVYNSAVAIAAISGI</sequence>
<keyword evidence="4" id="KW-1134">Transmembrane beta strand</keyword>
<evidence type="ECO:0000256" key="2">
    <source>
        <dbReference type="ARBA" id="ARBA00009450"/>
    </source>
</evidence>
<keyword evidence="12" id="KW-0564">Palmitate</keyword>
<dbReference type="GO" id="GO:0015288">
    <property type="term" value="F:porin activity"/>
    <property type="evidence" value="ECO:0007669"/>
    <property type="project" value="UniProtKB-KW"/>
</dbReference>
<reference evidence="18 19" key="1">
    <citation type="submission" date="2019-05" db="EMBL/GenBank/DDBJ databases">
        <title>Colwellia ponticola sp. nov., isolated from seawater.</title>
        <authorList>
            <person name="Yoon J.-H."/>
        </authorList>
    </citation>
    <scope>NUCLEOTIDE SEQUENCE [LARGE SCALE GENOMIC DNA]</scope>
    <source>
        <strain evidence="18 19">OISW-25</strain>
    </source>
</reference>
<evidence type="ECO:0000259" key="16">
    <source>
        <dbReference type="Pfam" id="PF10531"/>
    </source>
</evidence>
<evidence type="ECO:0000256" key="3">
    <source>
        <dbReference type="ARBA" id="ARBA00022448"/>
    </source>
</evidence>
<evidence type="ECO:0000256" key="4">
    <source>
        <dbReference type="ARBA" id="ARBA00022452"/>
    </source>
</evidence>
<evidence type="ECO:0000256" key="14">
    <source>
        <dbReference type="ARBA" id="ARBA00023288"/>
    </source>
</evidence>
<gene>
    <name evidence="18" type="ORF">FCS21_03530</name>
</gene>
<feature type="domain" description="Soluble ligand binding" evidence="16">
    <location>
        <begin position="655"/>
        <end position="686"/>
    </location>
</feature>
<keyword evidence="14" id="KW-0449">Lipoprotein</keyword>
<feature type="domain" description="Soluble ligand binding" evidence="16">
    <location>
        <begin position="319"/>
        <end position="362"/>
    </location>
</feature>
<dbReference type="GO" id="GO:0009279">
    <property type="term" value="C:cell outer membrane"/>
    <property type="evidence" value="ECO:0007669"/>
    <property type="project" value="UniProtKB-SubCell"/>
</dbReference>
<dbReference type="AlphaFoldDB" id="A0A8H2PLD7"/>
<keyword evidence="11" id="KW-0472">Membrane</keyword>
<feature type="domain" description="Soluble ligand binding" evidence="16">
    <location>
        <begin position="556"/>
        <end position="594"/>
    </location>
</feature>
<comment type="similarity">
    <text evidence="2">Belongs to the BexD/CtrA/VexA family.</text>
</comment>
<dbReference type="Pfam" id="PF02563">
    <property type="entry name" value="Poly_export"/>
    <property type="match status" value="1"/>
</dbReference>
<feature type="domain" description="SLBB" evidence="17">
    <location>
        <begin position="235"/>
        <end position="312"/>
    </location>
</feature>
<evidence type="ECO:0000256" key="8">
    <source>
        <dbReference type="ARBA" id="ARBA00023047"/>
    </source>
</evidence>
<keyword evidence="19" id="KW-1185">Reference proteome</keyword>
<evidence type="ECO:0000256" key="5">
    <source>
        <dbReference type="ARBA" id="ARBA00022597"/>
    </source>
</evidence>
<proteinExistence type="inferred from homology"/>
<evidence type="ECO:0000256" key="13">
    <source>
        <dbReference type="ARBA" id="ARBA00023237"/>
    </source>
</evidence>
<dbReference type="Pfam" id="PF10531">
    <property type="entry name" value="SLBB"/>
    <property type="match status" value="3"/>
</dbReference>
<dbReference type="OrthoDB" id="9808948at2"/>
<dbReference type="PANTHER" id="PTHR33619">
    <property type="entry name" value="POLYSACCHARIDE EXPORT PROTEIN GFCE-RELATED"/>
    <property type="match status" value="1"/>
</dbReference>
<evidence type="ECO:0000256" key="10">
    <source>
        <dbReference type="ARBA" id="ARBA00023114"/>
    </source>
</evidence>
<keyword evidence="5" id="KW-0762">Sugar transport</keyword>
<dbReference type="PANTHER" id="PTHR33619:SF3">
    <property type="entry name" value="POLYSACCHARIDE EXPORT PROTEIN GFCE-RELATED"/>
    <property type="match status" value="1"/>
</dbReference>
<evidence type="ECO:0000313" key="18">
    <source>
        <dbReference type="EMBL" id="TMM46861.1"/>
    </source>
</evidence>
<dbReference type="InterPro" id="IPR019554">
    <property type="entry name" value="Soluble_ligand-bd"/>
</dbReference>
<keyword evidence="8" id="KW-0625">Polysaccharide transport</keyword>